<evidence type="ECO:0000256" key="1">
    <source>
        <dbReference type="ARBA" id="ARBA00008532"/>
    </source>
</evidence>
<dbReference type="GO" id="GO:0006525">
    <property type="term" value="P:arginine metabolic process"/>
    <property type="evidence" value="ECO:0007669"/>
    <property type="project" value="TreeGrafter"/>
</dbReference>
<feature type="active site" description="Proton donor" evidence="3">
    <location>
        <position position="442"/>
    </location>
</feature>
<feature type="region of interest" description="Disordered" evidence="4">
    <location>
        <begin position="104"/>
        <end position="123"/>
    </location>
</feature>
<dbReference type="GO" id="GO:0000052">
    <property type="term" value="P:citrulline metabolic process"/>
    <property type="evidence" value="ECO:0007669"/>
    <property type="project" value="TreeGrafter"/>
</dbReference>
<dbReference type="InterPro" id="IPR033199">
    <property type="entry name" value="DDAH-like"/>
</dbReference>
<comment type="caution">
    <text evidence="5">The sequence shown here is derived from an EMBL/GenBank/DDBJ whole genome shotgun (WGS) entry which is preliminary data.</text>
</comment>
<dbReference type="EMBL" id="VCGU01000009">
    <property type="protein sequence ID" value="TRY70493.1"/>
    <property type="molecule type" value="Genomic_DNA"/>
</dbReference>
<sequence length="555" mass="60385">MAATKPNMVKLPNKSLAQSGKESSSGLRYSVRKEEGSTETEMGRSTVIGVVVVLCSWNVCQIDAKSLHSLSIPSRPSINKEILGVPKSNAQRLEQLAAQSQQVTRAQNKTDKSSLNLDNVRQPSSPGLSVVTQSVLTFLTVFTLGCAILLGVSAWKRISDSSFRIPLPYQYSALSQFDQDPDHDINELEDNLHMLVEDSSSEGDDVHDRNGDDDDDEVFQSATSLGIKPVGAPKLRLGQSDSSNENEVSYPHCCTTTAKMSPMASTTSSVNGVSDPKSTHGFRQFTNVIVSQIPDSFAVNPEGLSGKIDLDLAREQHHKYVQALRSAGVDVTILPAKEEFPDCVFVEDVATIVEGVALVTKPGVASRRWETERIKPILKQHGLIVAEVLDEEATIDGGDVIFTEKEILVGLSKRTNSRGFEAVKEAFPGFNVVGVPVSGPLHLTTLIGLIDEDTLCVSDESGDSMAMFKRIQQNSQRHYKCVLVHDDLAANVILINGKLLCKSAKEHPKSNVVIRKESNHALLPLDLSEIEKAVGSLTCMSLRFRKPSKIGPAKF</sequence>
<keyword evidence="2" id="KW-0378">Hydrolase</keyword>
<dbReference type="GO" id="GO:0045429">
    <property type="term" value="P:positive regulation of nitric oxide biosynthetic process"/>
    <property type="evidence" value="ECO:0007669"/>
    <property type="project" value="TreeGrafter"/>
</dbReference>
<evidence type="ECO:0000256" key="2">
    <source>
        <dbReference type="ARBA" id="ARBA00022801"/>
    </source>
</evidence>
<dbReference type="GO" id="GO:0016597">
    <property type="term" value="F:amino acid binding"/>
    <property type="evidence" value="ECO:0007669"/>
    <property type="project" value="TreeGrafter"/>
</dbReference>
<dbReference type="STRING" id="6832.A0A553NYI2"/>
<feature type="region of interest" description="Disordered" evidence="4">
    <location>
        <begin position="198"/>
        <end position="218"/>
    </location>
</feature>
<dbReference type="Proteomes" id="UP000318571">
    <property type="component" value="Chromosome 9"/>
</dbReference>
<gene>
    <name evidence="5" type="ORF">TCAL_10103</name>
</gene>
<name>A0A553NYI2_TIGCA</name>
<accession>A0A553NYI2</accession>
<feature type="compositionally biased region" description="Polar residues" evidence="4">
    <location>
        <begin position="15"/>
        <end position="27"/>
    </location>
</feature>
<dbReference type="Gene3D" id="3.75.10.10">
    <property type="entry name" value="L-arginine/glycine Amidinotransferase, Chain A"/>
    <property type="match status" value="1"/>
</dbReference>
<feature type="region of interest" description="Disordered" evidence="4">
    <location>
        <begin position="1"/>
        <end position="40"/>
    </location>
</feature>
<dbReference type="PANTHER" id="PTHR12737:SF9">
    <property type="entry name" value="DIMETHYLARGININASE"/>
    <property type="match status" value="1"/>
</dbReference>
<proteinExistence type="inferred from homology"/>
<dbReference type="PANTHER" id="PTHR12737">
    <property type="entry name" value="DIMETHYLARGININE DIMETHYLAMINOHYDROLASE"/>
    <property type="match status" value="1"/>
</dbReference>
<dbReference type="Pfam" id="PF19420">
    <property type="entry name" value="DDAH_eukar"/>
    <property type="match status" value="1"/>
</dbReference>
<evidence type="ECO:0000256" key="4">
    <source>
        <dbReference type="SAM" id="MobiDB-lite"/>
    </source>
</evidence>
<organism evidence="5 6">
    <name type="scientific">Tigriopus californicus</name>
    <name type="common">Marine copepod</name>
    <dbReference type="NCBI Taxonomy" id="6832"/>
    <lineage>
        <taxon>Eukaryota</taxon>
        <taxon>Metazoa</taxon>
        <taxon>Ecdysozoa</taxon>
        <taxon>Arthropoda</taxon>
        <taxon>Crustacea</taxon>
        <taxon>Multicrustacea</taxon>
        <taxon>Hexanauplia</taxon>
        <taxon>Copepoda</taxon>
        <taxon>Harpacticoida</taxon>
        <taxon>Harpacticidae</taxon>
        <taxon>Tigriopus</taxon>
    </lineage>
</organism>
<dbReference type="AlphaFoldDB" id="A0A553NYI2"/>
<dbReference type="GO" id="GO:0016403">
    <property type="term" value="F:dimethylargininase activity"/>
    <property type="evidence" value="ECO:0007669"/>
    <property type="project" value="TreeGrafter"/>
</dbReference>
<evidence type="ECO:0000313" key="6">
    <source>
        <dbReference type="Proteomes" id="UP000318571"/>
    </source>
</evidence>
<protein>
    <submittedName>
        <fullName evidence="5">Uncharacterized protein</fullName>
    </submittedName>
</protein>
<dbReference type="SUPFAM" id="SSF55909">
    <property type="entry name" value="Pentein"/>
    <property type="match status" value="1"/>
</dbReference>
<evidence type="ECO:0000256" key="3">
    <source>
        <dbReference type="PIRSR" id="PIRSR633199-1"/>
    </source>
</evidence>
<dbReference type="FunFam" id="3.75.10.10:FF:000004">
    <property type="entry name" value="N(G),N(G)-dimethylarginine dimethylaminohydrolase 1"/>
    <property type="match status" value="1"/>
</dbReference>
<keyword evidence="6" id="KW-1185">Reference proteome</keyword>
<feature type="active site" description="Nucleophile" evidence="3">
    <location>
        <position position="539"/>
    </location>
</feature>
<evidence type="ECO:0000313" key="5">
    <source>
        <dbReference type="EMBL" id="TRY70493.1"/>
    </source>
</evidence>
<comment type="similarity">
    <text evidence="1">Belongs to the DDAH family.</text>
</comment>
<reference evidence="5 6" key="1">
    <citation type="journal article" date="2018" name="Nat. Ecol. Evol.">
        <title>Genomic signatures of mitonuclear coevolution across populations of Tigriopus californicus.</title>
        <authorList>
            <person name="Barreto F.S."/>
            <person name="Watson E.T."/>
            <person name="Lima T.G."/>
            <person name="Willett C.S."/>
            <person name="Edmands S."/>
            <person name="Li W."/>
            <person name="Burton R.S."/>
        </authorList>
    </citation>
    <scope>NUCLEOTIDE SEQUENCE [LARGE SCALE GENOMIC DNA]</scope>
    <source>
        <strain evidence="5 6">San Diego</strain>
    </source>
</reference>